<reference evidence="5 6" key="2">
    <citation type="submission" date="2018-11" db="EMBL/GenBank/DDBJ databases">
        <authorList>
            <consortium name="Pathogen Informatics"/>
        </authorList>
    </citation>
    <scope>NUCLEOTIDE SEQUENCE [LARGE SCALE GENOMIC DNA]</scope>
</reference>
<dbReference type="Pfam" id="PF01484">
    <property type="entry name" value="Col_cuticle_N"/>
    <property type="match status" value="1"/>
</dbReference>
<dbReference type="SMART" id="SM01088">
    <property type="entry name" value="Col_cuticle_N"/>
    <property type="match status" value="1"/>
</dbReference>
<evidence type="ECO:0000256" key="1">
    <source>
        <dbReference type="ARBA" id="ARBA00022737"/>
    </source>
</evidence>
<dbReference type="EMBL" id="UYWY01026470">
    <property type="protein sequence ID" value="VDM50474.1"/>
    <property type="molecule type" value="Genomic_DNA"/>
</dbReference>
<accession>A0A183VEI2</accession>
<evidence type="ECO:0000313" key="6">
    <source>
        <dbReference type="Proteomes" id="UP000050794"/>
    </source>
</evidence>
<name>A0A183VEI2_TOXCA</name>
<gene>
    <name evidence="5" type="ORF">TCNE_LOCUS19153</name>
</gene>
<reference evidence="7" key="1">
    <citation type="submission" date="2016-06" db="UniProtKB">
        <authorList>
            <consortium name="WormBaseParasite"/>
        </authorList>
    </citation>
    <scope>IDENTIFICATION</scope>
</reference>
<evidence type="ECO:0000259" key="4">
    <source>
        <dbReference type="SMART" id="SM01088"/>
    </source>
</evidence>
<feature type="compositionally biased region" description="Pro residues" evidence="2">
    <location>
        <begin position="140"/>
        <end position="153"/>
    </location>
</feature>
<evidence type="ECO:0000313" key="7">
    <source>
        <dbReference type="WBParaSite" id="TCNE_0001915601-mRNA-1"/>
    </source>
</evidence>
<keyword evidence="1" id="KW-0677">Repeat</keyword>
<dbReference type="AlphaFoldDB" id="A0A183VEI2"/>
<evidence type="ECO:0000313" key="5">
    <source>
        <dbReference type="EMBL" id="VDM50474.1"/>
    </source>
</evidence>
<proteinExistence type="predicted"/>
<dbReference type="PANTHER" id="PTHR24637">
    <property type="entry name" value="COLLAGEN"/>
    <property type="match status" value="1"/>
</dbReference>
<keyword evidence="3" id="KW-0812">Transmembrane</keyword>
<dbReference type="PANTHER" id="PTHR24637:SF377">
    <property type="entry name" value="COLLAGEN TYPE IX ALPHA 1 CHAIN"/>
    <property type="match status" value="1"/>
</dbReference>
<keyword evidence="6" id="KW-1185">Reference proteome</keyword>
<keyword evidence="3" id="KW-1133">Transmembrane helix</keyword>
<dbReference type="InterPro" id="IPR008160">
    <property type="entry name" value="Collagen"/>
</dbReference>
<protein>
    <submittedName>
        <fullName evidence="7">Col_cuticle_N domain-containing protein</fullName>
    </submittedName>
</protein>
<feature type="region of interest" description="Disordered" evidence="2">
    <location>
        <begin position="102"/>
        <end position="228"/>
    </location>
</feature>
<dbReference type="Pfam" id="PF01391">
    <property type="entry name" value="Collagen"/>
    <property type="match status" value="1"/>
</dbReference>
<feature type="compositionally biased region" description="Pro residues" evidence="2">
    <location>
        <begin position="164"/>
        <end position="191"/>
    </location>
</feature>
<evidence type="ECO:0000256" key="2">
    <source>
        <dbReference type="SAM" id="MobiDB-lite"/>
    </source>
</evidence>
<dbReference type="WBParaSite" id="TCNE_0001915601-mRNA-1">
    <property type="protein sequence ID" value="TCNE_0001915601-mRNA-1"/>
    <property type="gene ID" value="TCNE_0001915601"/>
</dbReference>
<sequence>MGARIFINVASAASGAVILASLVIVGVLVNDLNTLYSDVLSNMDDFKLLANDAWDEIMSVHGMIKGNHEKSAKELFSELISRGRDKRQINCACAPPAYGCPPGPQGPQGDPGLPGGSPGPMGAPGAPGANGRRSFGQPGPRGPPGPPGPPGNPGPTGQYSGPGLPGPAGPPGPPGRPGPGGPPGPPGPPGIPGQSGHDALYCPCPPRTLRTQRRMAAAVPRHRATARR</sequence>
<feature type="transmembrane region" description="Helical" evidence="3">
    <location>
        <begin position="7"/>
        <end position="29"/>
    </location>
</feature>
<feature type="domain" description="Nematode cuticle collagen N-terminal" evidence="4">
    <location>
        <begin position="5"/>
        <end position="57"/>
    </location>
</feature>
<evidence type="ECO:0000256" key="3">
    <source>
        <dbReference type="SAM" id="Phobius"/>
    </source>
</evidence>
<organism evidence="6 7">
    <name type="scientific">Toxocara canis</name>
    <name type="common">Canine roundworm</name>
    <dbReference type="NCBI Taxonomy" id="6265"/>
    <lineage>
        <taxon>Eukaryota</taxon>
        <taxon>Metazoa</taxon>
        <taxon>Ecdysozoa</taxon>
        <taxon>Nematoda</taxon>
        <taxon>Chromadorea</taxon>
        <taxon>Rhabditida</taxon>
        <taxon>Spirurina</taxon>
        <taxon>Ascaridomorpha</taxon>
        <taxon>Ascaridoidea</taxon>
        <taxon>Toxocaridae</taxon>
        <taxon>Toxocara</taxon>
    </lineage>
</organism>
<keyword evidence="3" id="KW-0472">Membrane</keyword>
<dbReference type="Proteomes" id="UP000050794">
    <property type="component" value="Unassembled WGS sequence"/>
</dbReference>
<dbReference type="GO" id="GO:0042302">
    <property type="term" value="F:structural constituent of cuticle"/>
    <property type="evidence" value="ECO:0007669"/>
    <property type="project" value="InterPro"/>
</dbReference>
<dbReference type="InterPro" id="IPR002486">
    <property type="entry name" value="Col_cuticle_N"/>
</dbReference>